<reference evidence="3" key="1">
    <citation type="journal article" date="2012" name="Nat. Genet.">
        <title>Whole-genome sequence of Schistosoma haematobium.</title>
        <authorList>
            <person name="Young N.D."/>
            <person name="Jex A.R."/>
            <person name="Li B."/>
            <person name="Liu S."/>
            <person name="Yang L."/>
            <person name="Xiong Z."/>
            <person name="Li Y."/>
            <person name="Cantacessi C."/>
            <person name="Hall R.S."/>
            <person name="Xu X."/>
            <person name="Chen F."/>
            <person name="Wu X."/>
            <person name="Zerlotini A."/>
            <person name="Oliveira G."/>
            <person name="Hofmann A."/>
            <person name="Zhang G."/>
            <person name="Fang X."/>
            <person name="Kang Y."/>
            <person name="Campbell B.E."/>
            <person name="Loukas A."/>
            <person name="Ranganathan S."/>
            <person name="Rollinson D."/>
            <person name="Rinaldi G."/>
            <person name="Brindley P.J."/>
            <person name="Yang H."/>
            <person name="Wang J."/>
            <person name="Wang J."/>
            <person name="Gasser R.B."/>
        </authorList>
    </citation>
    <scope>NUCLEOTIDE SEQUENCE [LARGE SCALE GENOMIC DNA]</scope>
</reference>
<evidence type="ECO:0000256" key="2">
    <source>
        <dbReference type="SAM" id="SignalP"/>
    </source>
</evidence>
<name>A0A095AGK2_SCHHA</name>
<organism evidence="3">
    <name type="scientific">Schistosoma haematobium</name>
    <name type="common">Blood fluke</name>
    <dbReference type="NCBI Taxonomy" id="6185"/>
    <lineage>
        <taxon>Eukaryota</taxon>
        <taxon>Metazoa</taxon>
        <taxon>Spiralia</taxon>
        <taxon>Lophotrochozoa</taxon>
        <taxon>Platyhelminthes</taxon>
        <taxon>Trematoda</taxon>
        <taxon>Digenea</taxon>
        <taxon>Strigeidida</taxon>
        <taxon>Schistosomatoidea</taxon>
        <taxon>Schistosomatidae</taxon>
        <taxon>Schistosoma</taxon>
    </lineage>
</organism>
<feature type="compositionally biased region" description="Acidic residues" evidence="1">
    <location>
        <begin position="34"/>
        <end position="47"/>
    </location>
</feature>
<feature type="non-terminal residue" evidence="3">
    <location>
        <position position="90"/>
    </location>
</feature>
<sequence>MIIKAIVLLCLTQYLMCEVAMMSTPASANIASDEVSEVEDMVTDDGEDSKSDDNDENFFDKLIMVIVMSFEYLFPDLMKTTPSFNTTMGV</sequence>
<gene>
    <name evidence="3" type="ORF">MS3_01190</name>
</gene>
<feature type="signal peptide" evidence="2">
    <location>
        <begin position="1"/>
        <end position="17"/>
    </location>
</feature>
<evidence type="ECO:0000256" key="1">
    <source>
        <dbReference type="SAM" id="MobiDB-lite"/>
    </source>
</evidence>
<proteinExistence type="predicted"/>
<feature type="chain" id="PRO_5043825617" evidence="2">
    <location>
        <begin position="18"/>
        <end position="90"/>
    </location>
</feature>
<evidence type="ECO:0000313" key="3">
    <source>
        <dbReference type="EMBL" id="KGB33026.1"/>
    </source>
</evidence>
<feature type="region of interest" description="Disordered" evidence="1">
    <location>
        <begin position="31"/>
        <end position="55"/>
    </location>
</feature>
<keyword evidence="2" id="KW-0732">Signal</keyword>
<dbReference type="EMBL" id="KL250528">
    <property type="protein sequence ID" value="KGB33026.1"/>
    <property type="molecule type" value="Genomic_DNA"/>
</dbReference>
<accession>A0A095AGK2</accession>
<protein>
    <submittedName>
        <fullName evidence="3">Uncharacterized protein</fullName>
    </submittedName>
</protein>
<dbReference type="AlphaFoldDB" id="A0A095AGK2"/>